<dbReference type="Gene3D" id="3.30.420.10">
    <property type="entry name" value="Ribonuclease H-like superfamily/Ribonuclease H"/>
    <property type="match status" value="1"/>
</dbReference>
<sequence length="131" mass="15227">MKSLSIDHLTTTVNIHRSNGRAERIIGFLRQALRSNKHDDQDNLLQIAIYVFNNTPQTKTNIILAQLIGCNTSRLQRIPYYNQNLTGEQELLIKRIRKYENKQGIEEIHERIIQPNTIVWLKSTSTKTTDV</sequence>
<dbReference type="SUPFAM" id="SSF53098">
    <property type="entry name" value="Ribonuclease H-like"/>
    <property type="match status" value="1"/>
</dbReference>
<dbReference type="GO" id="GO:0003676">
    <property type="term" value="F:nucleic acid binding"/>
    <property type="evidence" value="ECO:0007669"/>
    <property type="project" value="InterPro"/>
</dbReference>
<dbReference type="AlphaFoldDB" id="A0A0K0G3A3"/>
<protein>
    <submittedName>
        <fullName evidence="2">Transposase</fullName>
    </submittedName>
</protein>
<organism evidence="1 2">
    <name type="scientific">Strongyloides venezuelensis</name>
    <name type="common">Threadworm</name>
    <dbReference type="NCBI Taxonomy" id="75913"/>
    <lineage>
        <taxon>Eukaryota</taxon>
        <taxon>Metazoa</taxon>
        <taxon>Ecdysozoa</taxon>
        <taxon>Nematoda</taxon>
        <taxon>Chromadorea</taxon>
        <taxon>Rhabditida</taxon>
        <taxon>Tylenchina</taxon>
        <taxon>Panagrolaimomorpha</taxon>
        <taxon>Strongyloidoidea</taxon>
        <taxon>Strongyloididae</taxon>
        <taxon>Strongyloides</taxon>
    </lineage>
</organism>
<dbReference type="InterPro" id="IPR012337">
    <property type="entry name" value="RNaseH-like_sf"/>
</dbReference>
<proteinExistence type="predicted"/>
<keyword evidence="1" id="KW-1185">Reference proteome</keyword>
<dbReference type="Proteomes" id="UP000035680">
    <property type="component" value="Unassembled WGS sequence"/>
</dbReference>
<evidence type="ECO:0000313" key="2">
    <source>
        <dbReference type="WBParaSite" id="SVE_1920400.1"/>
    </source>
</evidence>
<dbReference type="InterPro" id="IPR036397">
    <property type="entry name" value="RNaseH_sf"/>
</dbReference>
<name>A0A0K0G3A3_STRVS</name>
<reference evidence="1" key="1">
    <citation type="submission" date="2014-07" db="EMBL/GenBank/DDBJ databases">
        <authorList>
            <person name="Martin A.A"/>
            <person name="De Silva N."/>
        </authorList>
    </citation>
    <scope>NUCLEOTIDE SEQUENCE</scope>
</reference>
<evidence type="ECO:0000313" key="1">
    <source>
        <dbReference type="Proteomes" id="UP000035680"/>
    </source>
</evidence>
<accession>A0A0K0G3A3</accession>
<reference evidence="2" key="2">
    <citation type="submission" date="2015-08" db="UniProtKB">
        <authorList>
            <consortium name="WormBaseParasite"/>
        </authorList>
    </citation>
    <scope>IDENTIFICATION</scope>
</reference>
<dbReference type="WBParaSite" id="SVE_1920400.1">
    <property type="protein sequence ID" value="SVE_1920400.1"/>
    <property type="gene ID" value="SVE_1920400"/>
</dbReference>